<evidence type="ECO:0000256" key="1">
    <source>
        <dbReference type="SAM" id="MobiDB-lite"/>
    </source>
</evidence>
<dbReference type="PANTHER" id="PTHR12029:SF11">
    <property type="entry name" value="METHYLTRANSFERASE TARBP1-RELATED"/>
    <property type="match status" value="1"/>
</dbReference>
<reference evidence="2" key="1">
    <citation type="submission" date="2022-12" db="EMBL/GenBank/DDBJ databases">
        <title>Draft genome assemblies for two species of Escallonia (Escalloniales).</title>
        <authorList>
            <person name="Chanderbali A."/>
            <person name="Dervinis C."/>
            <person name="Anghel I."/>
            <person name="Soltis D."/>
            <person name="Soltis P."/>
            <person name="Zapata F."/>
        </authorList>
    </citation>
    <scope>NUCLEOTIDE SEQUENCE</scope>
    <source>
        <strain evidence="2">UCBG64.0493</strain>
        <tissue evidence="2">Leaf</tissue>
    </source>
</reference>
<feature type="non-terminal residue" evidence="2">
    <location>
        <position position="1"/>
    </location>
</feature>
<comment type="caution">
    <text evidence="2">The sequence shown here is derived from an EMBL/GenBank/DDBJ whole genome shotgun (WGS) entry which is preliminary data.</text>
</comment>
<dbReference type="GO" id="GO:0016423">
    <property type="term" value="F:tRNA (guanine) methyltransferase activity"/>
    <property type="evidence" value="ECO:0007669"/>
    <property type="project" value="TreeGrafter"/>
</dbReference>
<evidence type="ECO:0000313" key="2">
    <source>
        <dbReference type="EMBL" id="KAK3023238.1"/>
    </source>
</evidence>
<evidence type="ECO:0000313" key="3">
    <source>
        <dbReference type="Proteomes" id="UP001188597"/>
    </source>
</evidence>
<dbReference type="EMBL" id="JAVXUP010000667">
    <property type="protein sequence ID" value="KAK3023238.1"/>
    <property type="molecule type" value="Genomic_DNA"/>
</dbReference>
<keyword evidence="3" id="KW-1185">Reference proteome</keyword>
<feature type="region of interest" description="Disordered" evidence="1">
    <location>
        <begin position="1431"/>
        <end position="1452"/>
    </location>
</feature>
<name>A0AA88WB36_9ASTE</name>
<sequence length="1462" mass="164411">MAAYIDSLSVSFRRVPPAAIPTMLDCILASTASSPVTLFSSLLDELPRLTKDVFDRGEKLDPEQSNYVVSLFSAFCHLLKKAGLFFEVIVETSSWSVVEETMAPYYLRLVGLSLGMLQSEELAIHKWSMQSFQCPDDQLSDLHGDKYSIMSHSGSFPLHMSCHILASLLDAAQRSQNVVGSNSGILANRCNARIFAENLLWDLCNLTIQMLSQSLEHWSCAIRFLIPPILKAFLCDPAFEISLCGQTYMLSRNNFLRSIWKCCQTLFSQGPIERRDAYAVLSQYLSLYNCIDGCDGVNVGDETFELRTEKELWDEIRSGLIDVEGLVRKQSLYILKAMVNSSQEDMHDLGFSEVISSSKSSDLQGSTKKGRWADKEAKSLGVGKVCNPVDICLSNHQKWAAFFLLYEMLEEYGTHLVEAAWNHQITMLLRISSPCDNSVNPVCGGLHFDQLDTLDKIFEWLAVLWERGLCHDNPQVRCLIMQSFLGIEWKNYGDCAKLVPEDFVLGPFIRGLNDPVHHKDFGSKGVYSSRTIEGASKFLHQYTTYLNVRKQMEFLVNLASLTKTTSFGRAGLMGLAECIASAACGVQGRITNNWEQCKLVHIDKDQVEYVPNNSHNDKAGLLDILRFVIESSKQHFNPYYRLKVCEKVLDAAASVVSVLDVPLELLLHFISTLPRASTDCGGLLRMKLQEWLSACNEEHCTFPCSGTSVQLLTNLGNFPKDFIRHDHAMNALYTYGDEDLDMWGSEAKRWARVLFLVIKEEHHLDPTYMFIQNHGIDICKQNSHSDWAPIKFLILILSVVQELQVVKERTTRCAINGHVWPDIVGHLSSTRASSIFGKFANVFAHFLEEVVLFSKLSCSVFWSSMVTEDSSWPSAIRGKLGGPSQRRLSASTSTAILQASTDLMFYSILLSPLSGNSPGRLLHLHHVIQSGIRLAAYEALAYVWKAVTSVFSPLAFDLLLENGTSSLPECEGKPLLDSFVQTFLWSINDLIAVGNLVRSRRAVLMNWKWTCLESLLSIPKHALDKGVHLQSCDSFFSNALIRSIFSDLVDSLENAGEISVLPMLRSVRLVLELFAVGRMSSVVFACDGANTQMMWQLVHSSWILHSSFNKRRVAPIAALLSSILHSSVFCMEGMHEIDNGPGPLKWLVEKILEEGTRSPRTIRLTALHLTGLWLSNPSTIKYYMKELKLVTLYGSVAFDEDFEAELVENHDARSEVSVLAKCSDTELTKCWDCEGLGSTFKPVTCGHDEQPYCCAKLSVSFKATCNPSIMLSNSNPCYQEFINTELYARVSVAVLFYRLADLADMGVSGNENENTRAASESGKMFLMELLDAVINDEDPAKELYKKYSAIHRRKIRVWQMICILFRFVDQDIVQKVTSTLHTSLYRNNLPSVRQYPETFAIYIYLKFPSLVAEQLVPLLRTYDMRTQARKGKDNYLSGTGSPPQKDDPSFRMWKTENNMAMS</sequence>
<dbReference type="PANTHER" id="PTHR12029">
    <property type="entry name" value="RNA METHYLTRANSFERASE"/>
    <property type="match status" value="1"/>
</dbReference>
<dbReference type="InterPro" id="IPR045330">
    <property type="entry name" value="TRM3/TARBP1"/>
</dbReference>
<protein>
    <submittedName>
        <fullName evidence="2">Uncharacterized protein</fullName>
    </submittedName>
</protein>
<dbReference type="GO" id="GO:0030488">
    <property type="term" value="P:tRNA methylation"/>
    <property type="evidence" value="ECO:0007669"/>
    <property type="project" value="TreeGrafter"/>
</dbReference>
<proteinExistence type="predicted"/>
<dbReference type="Proteomes" id="UP001188597">
    <property type="component" value="Unassembled WGS sequence"/>
</dbReference>
<accession>A0AA88WB36</accession>
<gene>
    <name evidence="2" type="ORF">RJ639_043350</name>
</gene>
<organism evidence="2 3">
    <name type="scientific">Escallonia herrerae</name>
    <dbReference type="NCBI Taxonomy" id="1293975"/>
    <lineage>
        <taxon>Eukaryota</taxon>
        <taxon>Viridiplantae</taxon>
        <taxon>Streptophyta</taxon>
        <taxon>Embryophyta</taxon>
        <taxon>Tracheophyta</taxon>
        <taxon>Spermatophyta</taxon>
        <taxon>Magnoliopsida</taxon>
        <taxon>eudicotyledons</taxon>
        <taxon>Gunneridae</taxon>
        <taxon>Pentapetalae</taxon>
        <taxon>asterids</taxon>
        <taxon>campanulids</taxon>
        <taxon>Escalloniales</taxon>
        <taxon>Escalloniaceae</taxon>
        <taxon>Escallonia</taxon>
    </lineage>
</organism>